<dbReference type="EC" id="2.3.1.85" evidence="1"/>
<sequence length="120" mass="13104">MASCLSTLDVFLQQLSPVVSSMVVKDRHKEDLKTKEIGMIDAVANILGIEDVSKVGDCVSLVDLGMDSLMAAEIRQTLQSKFDWALSVEKIRALSFGQLSEHEKICKRPGEVGDQPVEGV</sequence>
<evidence type="ECO:0000256" key="3">
    <source>
        <dbReference type="ARBA" id="ARBA00022450"/>
    </source>
</evidence>
<comment type="caution">
    <text evidence="7">The sequence shown here is derived from an EMBL/GenBank/DDBJ whole genome shotgun (WGS) entry which is preliminary data.</text>
</comment>
<evidence type="ECO:0000313" key="8">
    <source>
        <dbReference type="Proteomes" id="UP001168821"/>
    </source>
</evidence>
<dbReference type="AlphaFoldDB" id="A0AA38II64"/>
<dbReference type="InterPro" id="IPR036736">
    <property type="entry name" value="ACP-like_sf"/>
</dbReference>
<evidence type="ECO:0000313" key="7">
    <source>
        <dbReference type="EMBL" id="KAJ3657150.1"/>
    </source>
</evidence>
<dbReference type="Pfam" id="PF00550">
    <property type="entry name" value="PP-binding"/>
    <property type="match status" value="1"/>
</dbReference>
<protein>
    <recommendedName>
        <fullName evidence="2">Fatty acid synthase</fullName>
        <ecNumber evidence="1">2.3.1.85</ecNumber>
    </recommendedName>
</protein>
<name>A0AA38II64_9CUCU</name>
<evidence type="ECO:0000256" key="4">
    <source>
        <dbReference type="ARBA" id="ARBA00022553"/>
    </source>
</evidence>
<evidence type="ECO:0000259" key="6">
    <source>
        <dbReference type="PROSITE" id="PS50075"/>
    </source>
</evidence>
<keyword evidence="3" id="KW-0596">Phosphopantetheine</keyword>
<keyword evidence="8" id="KW-1185">Reference proteome</keyword>
<accession>A0AA38II64</accession>
<proteinExistence type="predicted"/>
<dbReference type="PROSITE" id="PS50075">
    <property type="entry name" value="CARRIER"/>
    <property type="match status" value="1"/>
</dbReference>
<reference evidence="7" key="1">
    <citation type="journal article" date="2023" name="G3 (Bethesda)">
        <title>Whole genome assemblies of Zophobas morio and Tenebrio molitor.</title>
        <authorList>
            <person name="Kaur S."/>
            <person name="Stinson S.A."/>
            <person name="diCenzo G.C."/>
        </authorList>
    </citation>
    <scope>NUCLEOTIDE SEQUENCE</scope>
    <source>
        <strain evidence="7">QUZm001</strain>
    </source>
</reference>
<evidence type="ECO:0000256" key="1">
    <source>
        <dbReference type="ARBA" id="ARBA00012873"/>
    </source>
</evidence>
<dbReference type="InterPro" id="IPR009081">
    <property type="entry name" value="PP-bd_ACP"/>
</dbReference>
<dbReference type="InterPro" id="IPR020806">
    <property type="entry name" value="PKS_PP-bd"/>
</dbReference>
<feature type="domain" description="Carrier" evidence="6">
    <location>
        <begin position="30"/>
        <end position="110"/>
    </location>
</feature>
<dbReference type="Proteomes" id="UP001168821">
    <property type="component" value="Unassembled WGS sequence"/>
</dbReference>
<dbReference type="EMBL" id="JALNTZ010000004">
    <property type="protein sequence ID" value="KAJ3657150.1"/>
    <property type="molecule type" value="Genomic_DNA"/>
</dbReference>
<dbReference type="GO" id="GO:0031177">
    <property type="term" value="F:phosphopantetheine binding"/>
    <property type="evidence" value="ECO:0007669"/>
    <property type="project" value="InterPro"/>
</dbReference>
<keyword evidence="4" id="KW-0597">Phosphoprotein</keyword>
<evidence type="ECO:0000256" key="2">
    <source>
        <dbReference type="ARBA" id="ARBA00018769"/>
    </source>
</evidence>
<organism evidence="7 8">
    <name type="scientific">Zophobas morio</name>
    <dbReference type="NCBI Taxonomy" id="2755281"/>
    <lineage>
        <taxon>Eukaryota</taxon>
        <taxon>Metazoa</taxon>
        <taxon>Ecdysozoa</taxon>
        <taxon>Arthropoda</taxon>
        <taxon>Hexapoda</taxon>
        <taxon>Insecta</taxon>
        <taxon>Pterygota</taxon>
        <taxon>Neoptera</taxon>
        <taxon>Endopterygota</taxon>
        <taxon>Coleoptera</taxon>
        <taxon>Polyphaga</taxon>
        <taxon>Cucujiformia</taxon>
        <taxon>Tenebrionidae</taxon>
        <taxon>Zophobas</taxon>
    </lineage>
</organism>
<dbReference type="PROSITE" id="PS00012">
    <property type="entry name" value="PHOSPHOPANTETHEINE"/>
    <property type="match status" value="1"/>
</dbReference>
<comment type="catalytic activity">
    <reaction evidence="5">
        <text>acetyl-CoA + n malonyl-CoA + 2n NADPH + 2n H(+) = a long-chain fatty acid + (n+1) CoA + n CO2 + 2n NADP(+).</text>
        <dbReference type="EC" id="2.3.1.85"/>
    </reaction>
</comment>
<evidence type="ECO:0000256" key="5">
    <source>
        <dbReference type="ARBA" id="ARBA00044883"/>
    </source>
</evidence>
<dbReference type="SMART" id="SM00823">
    <property type="entry name" value="PKS_PP"/>
    <property type="match status" value="1"/>
</dbReference>
<dbReference type="Gene3D" id="1.10.1200.10">
    <property type="entry name" value="ACP-like"/>
    <property type="match status" value="1"/>
</dbReference>
<dbReference type="SUPFAM" id="SSF47336">
    <property type="entry name" value="ACP-like"/>
    <property type="match status" value="1"/>
</dbReference>
<dbReference type="GO" id="GO:0004312">
    <property type="term" value="F:fatty acid synthase activity"/>
    <property type="evidence" value="ECO:0007669"/>
    <property type="project" value="UniProtKB-EC"/>
</dbReference>
<gene>
    <name evidence="7" type="ORF">Zmor_016175</name>
</gene>
<dbReference type="InterPro" id="IPR006162">
    <property type="entry name" value="Ppantetheine_attach_site"/>
</dbReference>